<dbReference type="PANTHER" id="PTHR31881:SF6">
    <property type="entry name" value="OS09G0494600 PROTEIN"/>
    <property type="match status" value="1"/>
</dbReference>
<comment type="caution">
    <text evidence="3">The sequence shown here is derived from an EMBL/GenBank/DDBJ whole genome shotgun (WGS) entry which is preliminary data.</text>
</comment>
<dbReference type="InterPro" id="IPR006747">
    <property type="entry name" value="DUF599"/>
</dbReference>
<feature type="transmembrane region" description="Helical" evidence="2">
    <location>
        <begin position="154"/>
        <end position="174"/>
    </location>
</feature>
<feature type="compositionally biased region" description="Low complexity" evidence="1">
    <location>
        <begin position="126"/>
        <end position="136"/>
    </location>
</feature>
<feature type="transmembrane region" description="Helical" evidence="2">
    <location>
        <begin position="281"/>
        <end position="302"/>
    </location>
</feature>
<dbReference type="PANTHER" id="PTHR31881">
    <property type="match status" value="1"/>
</dbReference>
<gene>
    <name evidence="3" type="ORF">HU200_000906</name>
</gene>
<feature type="region of interest" description="Disordered" evidence="1">
    <location>
        <begin position="115"/>
        <end position="136"/>
    </location>
</feature>
<feature type="transmembrane region" description="Helical" evidence="2">
    <location>
        <begin position="238"/>
        <end position="260"/>
    </location>
</feature>
<keyword evidence="2" id="KW-0472">Membrane</keyword>
<evidence type="ECO:0000313" key="3">
    <source>
        <dbReference type="EMBL" id="KAF8780941.1"/>
    </source>
</evidence>
<evidence type="ECO:0000256" key="1">
    <source>
        <dbReference type="SAM" id="MobiDB-lite"/>
    </source>
</evidence>
<feature type="transmembrane region" description="Helical" evidence="2">
    <location>
        <begin position="364"/>
        <end position="386"/>
    </location>
</feature>
<dbReference type="Proteomes" id="UP000636709">
    <property type="component" value="Unassembled WGS sequence"/>
</dbReference>
<dbReference type="Pfam" id="PF04654">
    <property type="entry name" value="DUF599"/>
    <property type="match status" value="1"/>
</dbReference>
<dbReference type="OrthoDB" id="761598at2759"/>
<keyword evidence="2" id="KW-1133">Transmembrane helix</keyword>
<sequence length="418" mass="45478">MQGAELNRDDVPARFSSVYSAKLPPVANADMHKTARSAQVKRSHRTIPPESQQERVGFQLGLLGRRDGVFVTPAACRRPRPNITALYLRLRLQILAAAAQLASSSIYSGGRPQAAPDDWTISESNPPSLSLASQSQAFLPQPDRSSSIMEWRDSFLDLVLIPLSLLLPMTYHVWLWREVRLRPLRTAAGIHAATRRLWTAGMMKFIHGADRHAWPVDNAKNAVTVVQSVRNVIMGSTLMATTAILFCTGIAAVLSSTYTVKKPLSDAVFGAHGEYMMALKYVALLLIFLFAFLCHSLAICFLNQGSFLVNTSCCLVSDAGDDHSGAGGVLVGLPSARDYIGEVFERGFTLNLVGNRLFYAGVPLLLWIFGPLLALLSSMVMIPILYNLDVVDLKGHSGCVVSNDKSAQTNGNGCAHIV</sequence>
<keyword evidence="2" id="KW-0812">Transmembrane</keyword>
<organism evidence="3 4">
    <name type="scientific">Digitaria exilis</name>
    <dbReference type="NCBI Taxonomy" id="1010633"/>
    <lineage>
        <taxon>Eukaryota</taxon>
        <taxon>Viridiplantae</taxon>
        <taxon>Streptophyta</taxon>
        <taxon>Embryophyta</taxon>
        <taxon>Tracheophyta</taxon>
        <taxon>Spermatophyta</taxon>
        <taxon>Magnoliopsida</taxon>
        <taxon>Liliopsida</taxon>
        <taxon>Poales</taxon>
        <taxon>Poaceae</taxon>
        <taxon>PACMAD clade</taxon>
        <taxon>Panicoideae</taxon>
        <taxon>Panicodae</taxon>
        <taxon>Paniceae</taxon>
        <taxon>Anthephorinae</taxon>
        <taxon>Digitaria</taxon>
    </lineage>
</organism>
<evidence type="ECO:0008006" key="5">
    <source>
        <dbReference type="Google" id="ProtNLM"/>
    </source>
</evidence>
<reference evidence="3" key="1">
    <citation type="submission" date="2020-07" db="EMBL/GenBank/DDBJ databases">
        <title>Genome sequence and genetic diversity analysis of an under-domesticated orphan crop, white fonio (Digitaria exilis).</title>
        <authorList>
            <person name="Bennetzen J.L."/>
            <person name="Chen S."/>
            <person name="Ma X."/>
            <person name="Wang X."/>
            <person name="Yssel A.E.J."/>
            <person name="Chaluvadi S.R."/>
            <person name="Johnson M."/>
            <person name="Gangashetty P."/>
            <person name="Hamidou F."/>
            <person name="Sanogo M.D."/>
            <person name="Zwaenepoel A."/>
            <person name="Wallace J."/>
            <person name="Van De Peer Y."/>
            <person name="Van Deynze A."/>
        </authorList>
    </citation>
    <scope>NUCLEOTIDE SEQUENCE</scope>
    <source>
        <tissue evidence="3">Leaves</tissue>
    </source>
</reference>
<evidence type="ECO:0000256" key="2">
    <source>
        <dbReference type="SAM" id="Phobius"/>
    </source>
</evidence>
<proteinExistence type="predicted"/>
<dbReference type="AlphaFoldDB" id="A0A835KY02"/>
<evidence type="ECO:0000313" key="4">
    <source>
        <dbReference type="Proteomes" id="UP000636709"/>
    </source>
</evidence>
<name>A0A835KY02_9POAL</name>
<dbReference type="EMBL" id="JACEFO010000112">
    <property type="protein sequence ID" value="KAF8780941.1"/>
    <property type="molecule type" value="Genomic_DNA"/>
</dbReference>
<accession>A0A835KY02</accession>
<keyword evidence="4" id="KW-1185">Reference proteome</keyword>
<protein>
    <recommendedName>
        <fullName evidence="5">DUF599 domain-containing protein</fullName>
    </recommendedName>
</protein>